<dbReference type="PANTHER" id="PTHR39335:SF1">
    <property type="entry name" value="BLL4220 PROTEIN"/>
    <property type="match status" value="1"/>
</dbReference>
<organism evidence="2 3">
    <name type="scientific">Kitasatospora arboriphila</name>
    <dbReference type="NCBI Taxonomy" id="258052"/>
    <lineage>
        <taxon>Bacteria</taxon>
        <taxon>Bacillati</taxon>
        <taxon>Actinomycetota</taxon>
        <taxon>Actinomycetes</taxon>
        <taxon>Kitasatosporales</taxon>
        <taxon>Streptomycetaceae</taxon>
        <taxon>Kitasatospora</taxon>
    </lineage>
</organism>
<evidence type="ECO:0000313" key="3">
    <source>
        <dbReference type="Proteomes" id="UP001499987"/>
    </source>
</evidence>
<proteinExistence type="predicted"/>
<sequence length="211" mass="21018">MPNVVRKVTVGRPTDVAARIKRYPMNRFITLAAGVAAMTATASGCGSSGTTASSTPTASTSAPTTAAGSAAPSRSVATVKTASSPFGQILVDGSGRTLYLFKADTGTTSTCNGSCTQNWPPQTTTGAPDSSGVTASLVGTTTRSDSSTQVTYNGHPLYYFFKDTKPGETNGQGVNAFGASWYVVSPSGDAITSPASASASPSAGSTGGGGY</sequence>
<feature type="region of interest" description="Disordered" evidence="1">
    <location>
        <begin position="45"/>
        <end position="72"/>
    </location>
</feature>
<comment type="caution">
    <text evidence="2">The sequence shown here is derived from an EMBL/GenBank/DDBJ whole genome shotgun (WGS) entry which is preliminary data.</text>
</comment>
<dbReference type="PANTHER" id="PTHR39335">
    <property type="entry name" value="BLL4220 PROTEIN"/>
    <property type="match status" value="1"/>
</dbReference>
<gene>
    <name evidence="2" type="ORF">GCM10009663_56300</name>
</gene>
<reference evidence="2 3" key="1">
    <citation type="journal article" date="2019" name="Int. J. Syst. Evol. Microbiol.">
        <title>The Global Catalogue of Microorganisms (GCM) 10K type strain sequencing project: providing services to taxonomists for standard genome sequencing and annotation.</title>
        <authorList>
            <consortium name="The Broad Institute Genomics Platform"/>
            <consortium name="The Broad Institute Genome Sequencing Center for Infectious Disease"/>
            <person name="Wu L."/>
            <person name="Ma J."/>
        </authorList>
    </citation>
    <scope>NUCLEOTIDE SEQUENCE [LARGE SCALE GENOMIC DNA]</scope>
    <source>
        <strain evidence="2 3">JCM 13002</strain>
    </source>
</reference>
<evidence type="ECO:0000256" key="1">
    <source>
        <dbReference type="SAM" id="MobiDB-lite"/>
    </source>
</evidence>
<name>A0ABN1TXQ4_9ACTN</name>
<protein>
    <recommendedName>
        <fullName evidence="4">Lipoprotein with Yx(FWY)xxD motif</fullName>
    </recommendedName>
</protein>
<dbReference type="Pfam" id="PF03640">
    <property type="entry name" value="Lipoprotein_15"/>
    <property type="match status" value="2"/>
</dbReference>
<feature type="compositionally biased region" description="Low complexity" evidence="1">
    <location>
        <begin position="192"/>
        <end position="204"/>
    </location>
</feature>
<dbReference type="Proteomes" id="UP001499987">
    <property type="component" value="Unassembled WGS sequence"/>
</dbReference>
<feature type="region of interest" description="Disordered" evidence="1">
    <location>
        <begin position="192"/>
        <end position="211"/>
    </location>
</feature>
<evidence type="ECO:0000313" key="2">
    <source>
        <dbReference type="EMBL" id="GAA1107065.1"/>
    </source>
</evidence>
<dbReference type="InterPro" id="IPR005297">
    <property type="entry name" value="Lipoprotein_repeat"/>
</dbReference>
<accession>A0ABN1TXQ4</accession>
<keyword evidence="3" id="KW-1185">Reference proteome</keyword>
<dbReference type="EMBL" id="BAAALD010000069">
    <property type="protein sequence ID" value="GAA1107065.1"/>
    <property type="molecule type" value="Genomic_DNA"/>
</dbReference>
<evidence type="ECO:0008006" key="4">
    <source>
        <dbReference type="Google" id="ProtNLM"/>
    </source>
</evidence>